<evidence type="ECO:0000256" key="2">
    <source>
        <dbReference type="ARBA" id="ARBA00012438"/>
    </source>
</evidence>
<evidence type="ECO:0000256" key="4">
    <source>
        <dbReference type="PROSITE-ProRule" id="PRU00110"/>
    </source>
</evidence>
<dbReference type="SUPFAM" id="SSF52172">
    <property type="entry name" value="CheY-like"/>
    <property type="match status" value="1"/>
</dbReference>
<dbReference type="SUPFAM" id="SSF47226">
    <property type="entry name" value="Histidine-containing phosphotransfer domain, HPT domain"/>
    <property type="match status" value="1"/>
</dbReference>
<dbReference type="Pfam" id="PF02518">
    <property type="entry name" value="HATPase_c"/>
    <property type="match status" value="1"/>
</dbReference>
<dbReference type="PANTHER" id="PTHR45339:SF5">
    <property type="entry name" value="HISTIDINE KINASE"/>
    <property type="match status" value="1"/>
</dbReference>
<reference evidence="10" key="1">
    <citation type="journal article" date="2021" name="PeerJ">
        <title>Extensive microbial diversity within the chicken gut microbiome revealed by metagenomics and culture.</title>
        <authorList>
            <person name="Gilroy R."/>
            <person name="Ravi A."/>
            <person name="Getino M."/>
            <person name="Pursley I."/>
            <person name="Horton D.L."/>
            <person name="Alikhan N.F."/>
            <person name="Baker D."/>
            <person name="Gharbi K."/>
            <person name="Hall N."/>
            <person name="Watson M."/>
            <person name="Adriaenssens E.M."/>
            <person name="Foster-Nyarko E."/>
            <person name="Jarju S."/>
            <person name="Secka A."/>
            <person name="Antonio M."/>
            <person name="Oren A."/>
            <person name="Chaudhuri R.R."/>
            <person name="La Ragione R."/>
            <person name="Hildebrand F."/>
            <person name="Pallen M.J."/>
        </authorList>
    </citation>
    <scope>NUCLEOTIDE SEQUENCE</scope>
    <source>
        <strain evidence="10">ChiGjej6B6-14162</strain>
    </source>
</reference>
<dbReference type="SUPFAM" id="SSF55874">
    <property type="entry name" value="ATPase domain of HSP90 chaperone/DNA topoisomerase II/histidine kinase"/>
    <property type="match status" value="1"/>
</dbReference>
<dbReference type="InterPro" id="IPR036097">
    <property type="entry name" value="HisK_dim/P_sf"/>
</dbReference>
<evidence type="ECO:0000259" key="7">
    <source>
        <dbReference type="PROSITE" id="PS50109"/>
    </source>
</evidence>
<dbReference type="GO" id="GO:0005524">
    <property type="term" value="F:ATP binding"/>
    <property type="evidence" value="ECO:0007669"/>
    <property type="project" value="UniProtKB-KW"/>
</dbReference>
<gene>
    <name evidence="10" type="ORF">H9977_07640</name>
</gene>
<feature type="modified residue" description="Phosphohistidine" evidence="4">
    <location>
        <position position="773"/>
    </location>
</feature>
<dbReference type="EC" id="2.7.13.3" evidence="2"/>
<dbReference type="InterPro" id="IPR003661">
    <property type="entry name" value="HisK_dim/P_dom"/>
</dbReference>
<dbReference type="SUPFAM" id="SSF47384">
    <property type="entry name" value="Homodimeric domain of signal transducing histidine kinase"/>
    <property type="match status" value="1"/>
</dbReference>
<dbReference type="PROSITE" id="PS50110">
    <property type="entry name" value="RESPONSE_REGULATORY"/>
    <property type="match status" value="1"/>
</dbReference>
<dbReference type="FunFam" id="1.10.287.130:FF:000120">
    <property type="entry name" value="RteA, two-component system histidine kinase, with response regulator receiver domain"/>
    <property type="match status" value="1"/>
</dbReference>
<feature type="domain" description="Response regulatory" evidence="8">
    <location>
        <begin position="595"/>
        <end position="712"/>
    </location>
</feature>
<keyword evidence="6" id="KW-0812">Transmembrane</keyword>
<dbReference type="SMART" id="SM00448">
    <property type="entry name" value="REC"/>
    <property type="match status" value="1"/>
</dbReference>
<name>A0A9D1X983_9BACT</name>
<protein>
    <recommendedName>
        <fullName evidence="2">histidine kinase</fullName>
        <ecNumber evidence="2">2.7.13.3</ecNumber>
    </recommendedName>
</protein>
<dbReference type="Pfam" id="PF01627">
    <property type="entry name" value="Hpt"/>
    <property type="match status" value="1"/>
</dbReference>
<evidence type="ECO:0000259" key="9">
    <source>
        <dbReference type="PROSITE" id="PS50894"/>
    </source>
</evidence>
<evidence type="ECO:0000256" key="1">
    <source>
        <dbReference type="ARBA" id="ARBA00000085"/>
    </source>
</evidence>
<keyword evidence="6" id="KW-1133">Transmembrane helix</keyword>
<dbReference type="Gene3D" id="1.10.287.130">
    <property type="match status" value="1"/>
</dbReference>
<evidence type="ECO:0000256" key="6">
    <source>
        <dbReference type="SAM" id="Phobius"/>
    </source>
</evidence>
<dbReference type="Gene3D" id="3.30.565.10">
    <property type="entry name" value="Histidine kinase-like ATPase, C-terminal domain"/>
    <property type="match status" value="1"/>
</dbReference>
<evidence type="ECO:0000313" key="10">
    <source>
        <dbReference type="EMBL" id="HIX74886.1"/>
    </source>
</evidence>
<dbReference type="InterPro" id="IPR011006">
    <property type="entry name" value="CheY-like_superfamily"/>
</dbReference>
<dbReference type="Pfam" id="PF00512">
    <property type="entry name" value="HisKA"/>
    <property type="match status" value="1"/>
</dbReference>
<feature type="transmembrane region" description="Helical" evidence="6">
    <location>
        <begin position="12"/>
        <end position="31"/>
    </location>
</feature>
<dbReference type="InterPro" id="IPR005467">
    <property type="entry name" value="His_kinase_dom"/>
</dbReference>
<dbReference type="InterPro" id="IPR003594">
    <property type="entry name" value="HATPase_dom"/>
</dbReference>
<dbReference type="Gene3D" id="1.20.120.160">
    <property type="entry name" value="HPT domain"/>
    <property type="match status" value="1"/>
</dbReference>
<keyword evidence="6" id="KW-0472">Membrane</keyword>
<comment type="caution">
    <text evidence="10">The sequence shown here is derived from an EMBL/GenBank/DDBJ whole genome shotgun (WGS) entry which is preliminary data.</text>
</comment>
<evidence type="ECO:0000259" key="8">
    <source>
        <dbReference type="PROSITE" id="PS50110"/>
    </source>
</evidence>
<dbReference type="AlphaFoldDB" id="A0A9D1X983"/>
<proteinExistence type="predicted"/>
<organism evidence="10 11">
    <name type="scientific">Candidatus Parabacteroides intestinipullorum</name>
    <dbReference type="NCBI Taxonomy" id="2838723"/>
    <lineage>
        <taxon>Bacteria</taxon>
        <taxon>Pseudomonadati</taxon>
        <taxon>Bacteroidota</taxon>
        <taxon>Bacteroidia</taxon>
        <taxon>Bacteroidales</taxon>
        <taxon>Tannerellaceae</taxon>
        <taxon>Parabacteroides</taxon>
    </lineage>
</organism>
<comment type="catalytic activity">
    <reaction evidence="1">
        <text>ATP + protein L-histidine = ADP + protein N-phospho-L-histidine.</text>
        <dbReference type="EC" id="2.7.13.3"/>
    </reaction>
</comment>
<dbReference type="PROSITE" id="PS50894">
    <property type="entry name" value="HPT"/>
    <property type="match status" value="1"/>
</dbReference>
<dbReference type="PANTHER" id="PTHR45339">
    <property type="entry name" value="HYBRID SIGNAL TRANSDUCTION HISTIDINE KINASE J"/>
    <property type="match status" value="1"/>
</dbReference>
<feature type="domain" description="HPt" evidence="9">
    <location>
        <begin position="734"/>
        <end position="827"/>
    </location>
</feature>
<sequence length="830" mass="94127">MRNQGGHITGKVLAGYILLVALAVCSVGYIYNIVKTIVEEDVSPDSLSREKVYLITNTLSLMYESEAMGQFVGIEPDRYYRFNQTLNRVHANMDSLRALISDSAQLLKIDTIDILLDRKRWNTRRLMEAWEELNTDRLFTENIERVISRDTIVSRPAQQVEVRKRVEVKQDTVVVPRKRRGFFRRLAEVFSPTKEDTSFVVNTTRQVLTDTVIQAYNPTDTIVSVLKSLQDSVAGQRKHLMDRLLERSANLRYSNTIISREINQMLRDIEEEEMEVSLNRLYRRQELLREMSVMGAEIIGAFIFVAVIFLILIWRDVAKSKYYREQLEKAKHYAENLLRSREKLMLTISHDIRAPLSSIIGYIELLSRRHPDGRQRYYLENMKGSSDHILSLVNDLLDFQRLEAGEMEIHQVPFSVGGLFHEIYTSFKPLSDGKGLDLILNLKDERDNRLFVGDPIRIRQVVSNLLSNAIKFTREGRVVMVVAVNPVEGSTSRYELSVIVSDSGPGIPQDEQERIFGEFTRLSETENEEGFGLGLSITRKLISLMGGALSLRCEPGKGSDFQVSLPIYLSENQVAPQEEPVSAVPEPVVLDREVICLLVDDDPLQLALTEELLKQSHVRVVTCSDPYQVCSVLRDTAFDAVITDIQMPVMDGYHLLRMIRESGLPGTDRIPVIALSASIANDRSHYLEAGFTGFLNKPFTATQLISLLNELLSLRLEVNTELTFNSLTAFAGEDKEASDSILRTFVDETGKSIHLLEEALPRRDRAEVARVSHKMIPLFSMLGANSLVQHLRLLEKNDAELTDSGWDRLLEEVIAMARAIVEQASAHLGN</sequence>
<dbReference type="SMART" id="SM00387">
    <property type="entry name" value="HATPase_c"/>
    <property type="match status" value="1"/>
</dbReference>
<dbReference type="Proteomes" id="UP000886740">
    <property type="component" value="Unassembled WGS sequence"/>
</dbReference>
<evidence type="ECO:0000256" key="5">
    <source>
        <dbReference type="PROSITE-ProRule" id="PRU00169"/>
    </source>
</evidence>
<evidence type="ECO:0000256" key="3">
    <source>
        <dbReference type="ARBA" id="ARBA00022553"/>
    </source>
</evidence>
<feature type="transmembrane region" description="Helical" evidence="6">
    <location>
        <begin position="293"/>
        <end position="314"/>
    </location>
</feature>
<dbReference type="Pfam" id="PF00072">
    <property type="entry name" value="Response_reg"/>
    <property type="match status" value="1"/>
</dbReference>
<dbReference type="CDD" id="cd00082">
    <property type="entry name" value="HisKA"/>
    <property type="match status" value="1"/>
</dbReference>
<dbReference type="GO" id="GO:0000155">
    <property type="term" value="F:phosphorelay sensor kinase activity"/>
    <property type="evidence" value="ECO:0007669"/>
    <property type="project" value="InterPro"/>
</dbReference>
<dbReference type="SMART" id="SM00388">
    <property type="entry name" value="HisKA"/>
    <property type="match status" value="1"/>
</dbReference>
<dbReference type="InterPro" id="IPR036890">
    <property type="entry name" value="HATPase_C_sf"/>
</dbReference>
<dbReference type="InterPro" id="IPR036641">
    <property type="entry name" value="HPT_dom_sf"/>
</dbReference>
<evidence type="ECO:0000313" key="11">
    <source>
        <dbReference type="Proteomes" id="UP000886740"/>
    </source>
</evidence>
<keyword evidence="3 5" id="KW-0597">Phosphoprotein</keyword>
<dbReference type="GO" id="GO:0005886">
    <property type="term" value="C:plasma membrane"/>
    <property type="evidence" value="ECO:0007669"/>
    <property type="project" value="UniProtKB-SubCell"/>
</dbReference>
<dbReference type="PROSITE" id="PS50109">
    <property type="entry name" value="HIS_KIN"/>
    <property type="match status" value="1"/>
</dbReference>
<dbReference type="CDD" id="cd17546">
    <property type="entry name" value="REC_hyHK_CKI1_RcsC-like"/>
    <property type="match status" value="1"/>
</dbReference>
<reference evidence="10" key="2">
    <citation type="submission" date="2021-04" db="EMBL/GenBank/DDBJ databases">
        <authorList>
            <person name="Gilroy R."/>
        </authorList>
    </citation>
    <scope>NUCLEOTIDE SEQUENCE</scope>
    <source>
        <strain evidence="10">ChiGjej6B6-14162</strain>
    </source>
</reference>
<dbReference type="EMBL" id="DXEL01000052">
    <property type="protein sequence ID" value="HIX74886.1"/>
    <property type="molecule type" value="Genomic_DNA"/>
</dbReference>
<accession>A0A9D1X983</accession>
<dbReference type="InterPro" id="IPR004358">
    <property type="entry name" value="Sig_transdc_His_kin-like_C"/>
</dbReference>
<dbReference type="PRINTS" id="PR00344">
    <property type="entry name" value="BCTRLSENSOR"/>
</dbReference>
<dbReference type="Gene3D" id="3.40.50.2300">
    <property type="match status" value="1"/>
</dbReference>
<dbReference type="InterPro" id="IPR008207">
    <property type="entry name" value="Sig_transdc_His_kin_Hpt_dom"/>
</dbReference>
<dbReference type="InterPro" id="IPR001789">
    <property type="entry name" value="Sig_transdc_resp-reg_receiver"/>
</dbReference>
<feature type="domain" description="Histidine kinase" evidence="7">
    <location>
        <begin position="347"/>
        <end position="569"/>
    </location>
</feature>
<feature type="modified residue" description="4-aspartylphosphate" evidence="5">
    <location>
        <position position="644"/>
    </location>
</feature>